<gene>
    <name evidence="2" type="ORF">J2Z80_002790</name>
</gene>
<dbReference type="EMBL" id="JAGGLT010000039">
    <property type="protein sequence ID" value="MBP2073238.1"/>
    <property type="molecule type" value="Genomic_DNA"/>
</dbReference>
<reference evidence="2" key="1">
    <citation type="submission" date="2021-03" db="EMBL/GenBank/DDBJ databases">
        <title>Genomic Encyclopedia of Type Strains, Phase IV (KMG-IV): sequencing the most valuable type-strain genomes for metagenomic binning, comparative biology and taxonomic classification.</title>
        <authorList>
            <person name="Goeker M."/>
        </authorList>
    </citation>
    <scope>NUCLEOTIDE SEQUENCE</scope>
    <source>
        <strain evidence="2">DSM 101588</strain>
    </source>
</reference>
<keyword evidence="3" id="KW-1185">Reference proteome</keyword>
<dbReference type="InterPro" id="IPR017894">
    <property type="entry name" value="HTH_IS21_transposase_type"/>
</dbReference>
<name>A0ABS4NJJ9_9THEO</name>
<protein>
    <submittedName>
        <fullName evidence="2">Transposase</fullName>
    </submittedName>
</protein>
<feature type="domain" description="HTH IS21-type" evidence="1">
    <location>
        <begin position="1"/>
        <end position="52"/>
    </location>
</feature>
<organism evidence="2 3">
    <name type="scientific">Thermoanaerobacterium butyriciformans</name>
    <dbReference type="NCBI Taxonomy" id="1702242"/>
    <lineage>
        <taxon>Bacteria</taxon>
        <taxon>Bacillati</taxon>
        <taxon>Bacillota</taxon>
        <taxon>Clostridia</taxon>
        <taxon>Thermoanaerobacterales</taxon>
        <taxon>Thermoanaerobacteraceae</taxon>
        <taxon>Thermoanaerobacterium</taxon>
    </lineage>
</organism>
<evidence type="ECO:0000259" key="1">
    <source>
        <dbReference type="PROSITE" id="PS50531"/>
    </source>
</evidence>
<sequence length="77" mass="9285">MEIKPNFSEIAREYGVDRRTVRKYYEGYEGKPKTRNKQSNLDKYYDEIKAKTQQDVLFHFLYKDILTFTHINNTSTV</sequence>
<evidence type="ECO:0000313" key="3">
    <source>
        <dbReference type="Proteomes" id="UP001166402"/>
    </source>
</evidence>
<dbReference type="Proteomes" id="UP001166402">
    <property type="component" value="Unassembled WGS sequence"/>
</dbReference>
<evidence type="ECO:0000313" key="2">
    <source>
        <dbReference type="EMBL" id="MBP2073238.1"/>
    </source>
</evidence>
<dbReference type="PROSITE" id="PS50531">
    <property type="entry name" value="HTH_IS21"/>
    <property type="match status" value="1"/>
</dbReference>
<proteinExistence type="predicted"/>
<accession>A0ABS4NJJ9</accession>
<comment type="caution">
    <text evidence="2">The sequence shown here is derived from an EMBL/GenBank/DDBJ whole genome shotgun (WGS) entry which is preliminary data.</text>
</comment>